<accession>A0ABR2MGQ5</accession>
<dbReference type="EMBL" id="JBBWWR010000008">
    <property type="protein sequence ID" value="KAK8962779.1"/>
    <property type="molecule type" value="Genomic_DNA"/>
</dbReference>
<dbReference type="PANTHER" id="PTHR35768">
    <property type="entry name" value="PROTEIN MULTIPOLAR SPINDLE 1"/>
    <property type="match status" value="1"/>
</dbReference>
<evidence type="ECO:0000313" key="1">
    <source>
        <dbReference type="EMBL" id="KAK8962779.1"/>
    </source>
</evidence>
<organism evidence="1 2">
    <name type="scientific">Platanthera guangdongensis</name>
    <dbReference type="NCBI Taxonomy" id="2320717"/>
    <lineage>
        <taxon>Eukaryota</taxon>
        <taxon>Viridiplantae</taxon>
        <taxon>Streptophyta</taxon>
        <taxon>Embryophyta</taxon>
        <taxon>Tracheophyta</taxon>
        <taxon>Spermatophyta</taxon>
        <taxon>Magnoliopsida</taxon>
        <taxon>Liliopsida</taxon>
        <taxon>Asparagales</taxon>
        <taxon>Orchidaceae</taxon>
        <taxon>Orchidoideae</taxon>
        <taxon>Orchideae</taxon>
        <taxon>Orchidinae</taxon>
        <taxon>Platanthera</taxon>
    </lineage>
</organism>
<evidence type="ECO:0000313" key="2">
    <source>
        <dbReference type="Proteomes" id="UP001412067"/>
    </source>
</evidence>
<dbReference type="PANTHER" id="PTHR35768:SF1">
    <property type="entry name" value="PROTEIN MULTIPOLAR SPINDLE 1"/>
    <property type="match status" value="1"/>
</dbReference>
<reference evidence="1 2" key="1">
    <citation type="journal article" date="2022" name="Nat. Plants">
        <title>Genomes of leafy and leafless Platanthera orchids illuminate the evolution of mycoheterotrophy.</title>
        <authorList>
            <person name="Li M.H."/>
            <person name="Liu K.W."/>
            <person name="Li Z."/>
            <person name="Lu H.C."/>
            <person name="Ye Q.L."/>
            <person name="Zhang D."/>
            <person name="Wang J.Y."/>
            <person name="Li Y.F."/>
            <person name="Zhong Z.M."/>
            <person name="Liu X."/>
            <person name="Yu X."/>
            <person name="Liu D.K."/>
            <person name="Tu X.D."/>
            <person name="Liu B."/>
            <person name="Hao Y."/>
            <person name="Liao X.Y."/>
            <person name="Jiang Y.T."/>
            <person name="Sun W.H."/>
            <person name="Chen J."/>
            <person name="Chen Y.Q."/>
            <person name="Ai Y."/>
            <person name="Zhai J.W."/>
            <person name="Wu S.S."/>
            <person name="Zhou Z."/>
            <person name="Hsiao Y.Y."/>
            <person name="Wu W.L."/>
            <person name="Chen Y.Y."/>
            <person name="Lin Y.F."/>
            <person name="Hsu J.L."/>
            <person name="Li C.Y."/>
            <person name="Wang Z.W."/>
            <person name="Zhao X."/>
            <person name="Zhong W.Y."/>
            <person name="Ma X.K."/>
            <person name="Ma L."/>
            <person name="Huang J."/>
            <person name="Chen G.Z."/>
            <person name="Huang M.Z."/>
            <person name="Huang L."/>
            <person name="Peng D.H."/>
            <person name="Luo Y.B."/>
            <person name="Zou S.Q."/>
            <person name="Chen S.P."/>
            <person name="Lan S."/>
            <person name="Tsai W.C."/>
            <person name="Van de Peer Y."/>
            <person name="Liu Z.J."/>
        </authorList>
    </citation>
    <scope>NUCLEOTIDE SEQUENCE [LARGE SCALE GENOMIC DNA]</scope>
    <source>
        <strain evidence="1">Lor288</strain>
    </source>
</reference>
<dbReference type="Proteomes" id="UP001412067">
    <property type="component" value="Unassembled WGS sequence"/>
</dbReference>
<gene>
    <name evidence="1" type="ORF">KSP40_PGU007670</name>
</gene>
<sequence length="370" mass="42130">MASLPISKTDPTALKIAIAIALYRQKNPRPQVSSSAEPDAQRWKKKAKDRKMEILRLREELKLLEDGRGSEVVPEISSCRCHFFDGCGDLKNIHGDNRDRHWINDVLRRRFYRLVRWKGRRGNLDYGSVRRKILAEFDETNEIERLSTSIDFLVELADGISLKGSSESSFSGIFHQAVDFILASLKNLLSSRKELELIEDIVHGLILRLAGRMCTSTECDETSVGSLHVQVLVQQLLRKLGTIAFVGQNTMLLISQRISATAEGMLFMNPFDDAFPSTHCSIFLMIQLLEFLISDNIQSWISDEDFDCNLMEEWVRYIVQARKGLEVLECRNVLYALYMDRVTGELLKLVGPLFSSGKLDSQLLSSLLLR</sequence>
<protein>
    <recommendedName>
        <fullName evidence="3">Protein MULTIPOLAR SPINDLE 1</fullName>
    </recommendedName>
</protein>
<dbReference type="InterPro" id="IPR037500">
    <property type="entry name" value="Msp1"/>
</dbReference>
<name>A0ABR2MGQ5_9ASPA</name>
<keyword evidence="2" id="KW-1185">Reference proteome</keyword>
<evidence type="ECO:0008006" key="3">
    <source>
        <dbReference type="Google" id="ProtNLM"/>
    </source>
</evidence>
<proteinExistence type="predicted"/>
<comment type="caution">
    <text evidence="1">The sequence shown here is derived from an EMBL/GenBank/DDBJ whole genome shotgun (WGS) entry which is preliminary data.</text>
</comment>